<feature type="transmembrane region" description="Helical" evidence="7">
    <location>
        <begin position="261"/>
        <end position="283"/>
    </location>
</feature>
<feature type="region of interest" description="Disordered" evidence="6">
    <location>
        <begin position="1"/>
        <end position="22"/>
    </location>
</feature>
<dbReference type="GO" id="GO:0015179">
    <property type="term" value="F:L-amino acid transmembrane transporter activity"/>
    <property type="evidence" value="ECO:0007669"/>
    <property type="project" value="TreeGrafter"/>
</dbReference>
<protein>
    <submittedName>
        <fullName evidence="9">Transmembrane amino acid transporter protein-domain-containing protein</fullName>
    </submittedName>
</protein>
<feature type="transmembrane region" description="Helical" evidence="7">
    <location>
        <begin position="376"/>
        <end position="397"/>
    </location>
</feature>
<dbReference type="AlphaFoldDB" id="A0A5N6U0B7"/>
<feature type="transmembrane region" description="Helical" evidence="7">
    <location>
        <begin position="228"/>
        <end position="249"/>
    </location>
</feature>
<dbReference type="EMBL" id="ML742059">
    <property type="protein sequence ID" value="KAE8152053.1"/>
    <property type="molecule type" value="Genomic_DNA"/>
</dbReference>
<evidence type="ECO:0000259" key="8">
    <source>
        <dbReference type="Pfam" id="PF01490"/>
    </source>
</evidence>
<feature type="compositionally biased region" description="Polar residues" evidence="6">
    <location>
        <begin position="1"/>
        <end position="10"/>
    </location>
</feature>
<organism evidence="9 10">
    <name type="scientific">Aspergillus avenaceus</name>
    <dbReference type="NCBI Taxonomy" id="36643"/>
    <lineage>
        <taxon>Eukaryota</taxon>
        <taxon>Fungi</taxon>
        <taxon>Dikarya</taxon>
        <taxon>Ascomycota</taxon>
        <taxon>Pezizomycotina</taxon>
        <taxon>Eurotiomycetes</taxon>
        <taxon>Eurotiomycetidae</taxon>
        <taxon>Eurotiales</taxon>
        <taxon>Aspergillaceae</taxon>
        <taxon>Aspergillus</taxon>
        <taxon>Aspergillus subgen. Circumdati</taxon>
    </lineage>
</organism>
<keyword evidence="4 7" id="KW-1133">Transmembrane helix</keyword>
<feature type="transmembrane region" description="Helical" evidence="7">
    <location>
        <begin position="343"/>
        <end position="364"/>
    </location>
</feature>
<comment type="subcellular location">
    <subcellularLocation>
        <location evidence="1">Membrane</location>
        <topology evidence="1">Multi-pass membrane protein</topology>
    </subcellularLocation>
</comment>
<dbReference type="Gene3D" id="1.20.1740.10">
    <property type="entry name" value="Amino acid/polyamine transporter I"/>
    <property type="match status" value="1"/>
</dbReference>
<feature type="transmembrane region" description="Helical" evidence="7">
    <location>
        <begin position="189"/>
        <end position="208"/>
    </location>
</feature>
<feature type="domain" description="Amino acid transporter transmembrane" evidence="8">
    <location>
        <begin position="47"/>
        <end position="432"/>
    </location>
</feature>
<comment type="similarity">
    <text evidence="2">Belongs to the amino acid/polyamine transporter 2 family.</text>
</comment>
<reference evidence="9 10" key="1">
    <citation type="submission" date="2019-04" db="EMBL/GenBank/DDBJ databases">
        <title>Friends and foes A comparative genomics study of 23 Aspergillus species from section Flavi.</title>
        <authorList>
            <consortium name="DOE Joint Genome Institute"/>
            <person name="Kjaerbolling I."/>
            <person name="Vesth T."/>
            <person name="Frisvad J.C."/>
            <person name="Nybo J.L."/>
            <person name="Theobald S."/>
            <person name="Kildgaard S."/>
            <person name="Isbrandt T."/>
            <person name="Kuo A."/>
            <person name="Sato A."/>
            <person name="Lyhne E.K."/>
            <person name="Kogle M.E."/>
            <person name="Wiebenga A."/>
            <person name="Kun R.S."/>
            <person name="Lubbers R.J."/>
            <person name="Makela M.R."/>
            <person name="Barry K."/>
            <person name="Chovatia M."/>
            <person name="Clum A."/>
            <person name="Daum C."/>
            <person name="Haridas S."/>
            <person name="He G."/>
            <person name="LaButti K."/>
            <person name="Lipzen A."/>
            <person name="Mondo S."/>
            <person name="Riley R."/>
            <person name="Salamov A."/>
            <person name="Simmons B.A."/>
            <person name="Magnuson J.K."/>
            <person name="Henrissat B."/>
            <person name="Mortensen U.H."/>
            <person name="Larsen T.O."/>
            <person name="Devries R.P."/>
            <person name="Grigoriev I.V."/>
            <person name="Machida M."/>
            <person name="Baker S.E."/>
            <person name="Andersen M.R."/>
        </authorList>
    </citation>
    <scope>NUCLEOTIDE SEQUENCE [LARGE SCALE GENOMIC DNA]</scope>
    <source>
        <strain evidence="9 10">IBT 18842</strain>
    </source>
</reference>
<proteinExistence type="inferred from homology"/>
<feature type="transmembrane region" description="Helical" evidence="7">
    <location>
        <begin position="127"/>
        <end position="150"/>
    </location>
</feature>
<sequence>MDAISTARSAESSKKRLTDSEKVDISDGRLEYQTPFGDDSGEVQYQTMSWWQCGMVMIAETISLGILSFPAALAAIGLVPGVIIIIGIGIIATYAGYIMGQFKQRYPHVHNMADAGEVMWGRIGGELLGSAQLILILFGMASHILTFTVAMNKITGHGTCSIVFGLVGLAICFIGTIPRTMRNVARMSIASFASITIAVLITMIAIGIQRPGKGTVGAVAEDASFYHAFLGVTNIVFGFFGSVIFFSFMSEMKNPNDYPKALCLLQTTEICMYVVVAVVIYYYGGEDVTSPALGSTGNLVSRIAYGMALPTILIGGIIGGHVSSKYIYVRLFRGTGRMNERTFVSIGSWCLIALVLWVIAWIIAEAIPNFSNLLSLIAALFASWFTFSLCSYFWFFINRGQWFSTPRKIFLSVVNMFIFLIGVCVCGLGLYVSGRAIHEAPSGHSFSCANQES</sequence>
<evidence type="ECO:0000256" key="6">
    <source>
        <dbReference type="SAM" id="MobiDB-lite"/>
    </source>
</evidence>
<feature type="compositionally biased region" description="Basic and acidic residues" evidence="6">
    <location>
        <begin position="11"/>
        <end position="22"/>
    </location>
</feature>
<keyword evidence="3 7" id="KW-0812">Transmembrane</keyword>
<accession>A0A5N6U0B7</accession>
<feature type="transmembrane region" description="Helical" evidence="7">
    <location>
        <begin position="303"/>
        <end position="322"/>
    </location>
</feature>
<dbReference type="InterPro" id="IPR013057">
    <property type="entry name" value="AA_transpt_TM"/>
</dbReference>
<dbReference type="Pfam" id="PF01490">
    <property type="entry name" value="Aa_trans"/>
    <property type="match status" value="1"/>
</dbReference>
<feature type="transmembrane region" description="Helical" evidence="7">
    <location>
        <begin position="409"/>
        <end position="432"/>
    </location>
</feature>
<name>A0A5N6U0B7_ASPAV</name>
<gene>
    <name evidence="9" type="ORF">BDV25DRAFT_138215</name>
</gene>
<evidence type="ECO:0000256" key="2">
    <source>
        <dbReference type="ARBA" id="ARBA00008066"/>
    </source>
</evidence>
<evidence type="ECO:0000256" key="4">
    <source>
        <dbReference type="ARBA" id="ARBA00022989"/>
    </source>
</evidence>
<evidence type="ECO:0000313" key="10">
    <source>
        <dbReference type="Proteomes" id="UP000325780"/>
    </source>
</evidence>
<dbReference type="Proteomes" id="UP000325780">
    <property type="component" value="Unassembled WGS sequence"/>
</dbReference>
<evidence type="ECO:0000313" key="9">
    <source>
        <dbReference type="EMBL" id="KAE8152053.1"/>
    </source>
</evidence>
<dbReference type="FunFam" id="1.20.1740.10:FF:000039">
    <property type="entry name" value="Neutral amino acid transporter (Eurofung)"/>
    <property type="match status" value="1"/>
</dbReference>
<keyword evidence="10" id="KW-1185">Reference proteome</keyword>
<evidence type="ECO:0000256" key="7">
    <source>
        <dbReference type="SAM" id="Phobius"/>
    </source>
</evidence>
<feature type="transmembrane region" description="Helical" evidence="7">
    <location>
        <begin position="50"/>
        <end position="69"/>
    </location>
</feature>
<keyword evidence="5 7" id="KW-0472">Membrane</keyword>
<feature type="transmembrane region" description="Helical" evidence="7">
    <location>
        <begin position="156"/>
        <end position="177"/>
    </location>
</feature>
<dbReference type="OrthoDB" id="294730at2759"/>
<feature type="transmembrane region" description="Helical" evidence="7">
    <location>
        <begin position="75"/>
        <end position="97"/>
    </location>
</feature>
<dbReference type="PANTHER" id="PTHR22950">
    <property type="entry name" value="AMINO ACID TRANSPORTER"/>
    <property type="match status" value="1"/>
</dbReference>
<evidence type="ECO:0000256" key="3">
    <source>
        <dbReference type="ARBA" id="ARBA00022692"/>
    </source>
</evidence>
<dbReference type="GO" id="GO:0016020">
    <property type="term" value="C:membrane"/>
    <property type="evidence" value="ECO:0007669"/>
    <property type="project" value="UniProtKB-SubCell"/>
</dbReference>
<evidence type="ECO:0000256" key="1">
    <source>
        <dbReference type="ARBA" id="ARBA00004141"/>
    </source>
</evidence>
<dbReference type="PANTHER" id="PTHR22950:SF479">
    <property type="entry name" value="AMINO ACID TRANSPORTER (EUROFUNG)-RELATED"/>
    <property type="match status" value="1"/>
</dbReference>
<evidence type="ECO:0000256" key="5">
    <source>
        <dbReference type="ARBA" id="ARBA00023136"/>
    </source>
</evidence>